<dbReference type="AlphaFoldDB" id="A0AAV5W2K0"/>
<evidence type="ECO:0000313" key="2">
    <source>
        <dbReference type="Proteomes" id="UP001432322"/>
    </source>
</evidence>
<reference evidence="1" key="1">
    <citation type="submission" date="2023-10" db="EMBL/GenBank/DDBJ databases">
        <title>Genome assembly of Pristionchus species.</title>
        <authorList>
            <person name="Yoshida K."/>
            <person name="Sommer R.J."/>
        </authorList>
    </citation>
    <scope>NUCLEOTIDE SEQUENCE</scope>
    <source>
        <strain evidence="1">RS5133</strain>
    </source>
</reference>
<comment type="caution">
    <text evidence="1">The sequence shown here is derived from an EMBL/GenBank/DDBJ whole genome shotgun (WGS) entry which is preliminary data.</text>
</comment>
<dbReference type="Proteomes" id="UP001432322">
    <property type="component" value="Unassembled WGS sequence"/>
</dbReference>
<dbReference type="EMBL" id="BTSY01000005">
    <property type="protein sequence ID" value="GMT26371.1"/>
    <property type="molecule type" value="Genomic_DNA"/>
</dbReference>
<organism evidence="1 2">
    <name type="scientific">Pristionchus fissidentatus</name>
    <dbReference type="NCBI Taxonomy" id="1538716"/>
    <lineage>
        <taxon>Eukaryota</taxon>
        <taxon>Metazoa</taxon>
        <taxon>Ecdysozoa</taxon>
        <taxon>Nematoda</taxon>
        <taxon>Chromadorea</taxon>
        <taxon>Rhabditida</taxon>
        <taxon>Rhabditina</taxon>
        <taxon>Diplogasteromorpha</taxon>
        <taxon>Diplogasteroidea</taxon>
        <taxon>Neodiplogasteridae</taxon>
        <taxon>Pristionchus</taxon>
    </lineage>
</organism>
<protein>
    <recommendedName>
        <fullName evidence="3">Ribosomal protein</fullName>
    </recommendedName>
</protein>
<name>A0AAV5W2K0_9BILA</name>
<accession>A0AAV5W2K0</accession>
<keyword evidence="2" id="KW-1185">Reference proteome</keyword>
<evidence type="ECO:0008006" key="3">
    <source>
        <dbReference type="Google" id="ProtNLM"/>
    </source>
</evidence>
<proteinExistence type="predicted"/>
<sequence>EETEEEQEMEEDEQGKESSRYSLVETHCLLELIERCKGCGERLDSSLIRVSSLGSAKIVTYDCLPCNKTVRWESQSRVGKGKGQVYKGNHDIPVASFITGTPLPRLCDFAKLIDLSLPSDRAMRRVIREVGAESINRVYASSEARVRKIAVAAAGGKGLEVSIDGQYDTPGYNAANCKVTAIDCNTKLALGAATLHKKEHGIDNVSIRMESEGTLRILEELIDDGISISTRVGDQNLMVNKALRENDKTAGILGMLDWWHVQKPFRKEWKKVVKANPELAPVYQSFFNHLYYAHNKFPNHEDRSRALELVRSFEHHIQGKHSWAKDKRFTMVKKCAHGRLRKLKKGETRLKLTKEVS</sequence>
<evidence type="ECO:0000313" key="1">
    <source>
        <dbReference type="EMBL" id="GMT26371.1"/>
    </source>
</evidence>
<dbReference type="PANTHER" id="PTHR31751">
    <property type="entry name" value="SI:CH211-108C17.2-RELATED-RELATED"/>
    <property type="match status" value="1"/>
</dbReference>
<gene>
    <name evidence="1" type="ORF">PFISCL1PPCAC_17668</name>
</gene>
<feature type="non-terminal residue" evidence="1">
    <location>
        <position position="1"/>
    </location>
</feature>
<dbReference type="PANTHER" id="PTHR31751:SF42">
    <property type="entry name" value="PROTEIN CBG10204"/>
    <property type="match status" value="1"/>
</dbReference>